<evidence type="ECO:0000259" key="15">
    <source>
        <dbReference type="PROSITE" id="PS50109"/>
    </source>
</evidence>
<reference evidence="17 18" key="1">
    <citation type="submission" date="2019-10" db="EMBL/GenBank/DDBJ databases">
        <title>Genomic and transcriptomic insights into the perfect genentic adaptation of a filamentous nitrogen-fixing cyanobacterium to rice fields.</title>
        <authorList>
            <person name="Chen Z."/>
        </authorList>
    </citation>
    <scope>NUCLEOTIDE SEQUENCE [LARGE SCALE GENOMIC DNA]</scope>
    <source>
        <strain evidence="17">CCNUC1</strain>
    </source>
</reference>
<accession>A0A5P8W6Y6</accession>
<dbReference type="CDD" id="cd00082">
    <property type="entry name" value="HisKA"/>
    <property type="match status" value="1"/>
</dbReference>
<dbReference type="AlphaFoldDB" id="A0A5P8W6Y6"/>
<evidence type="ECO:0000256" key="5">
    <source>
        <dbReference type="ARBA" id="ARBA00022679"/>
    </source>
</evidence>
<evidence type="ECO:0000256" key="9">
    <source>
        <dbReference type="ARBA" id="ARBA00023012"/>
    </source>
</evidence>
<dbReference type="PROSITE" id="PS50110">
    <property type="entry name" value="RESPONSE_REGULATORY"/>
    <property type="match status" value="1"/>
</dbReference>
<comment type="subunit">
    <text evidence="10">At low DSF concentrations, interacts with RpfF.</text>
</comment>
<dbReference type="InterPro" id="IPR004358">
    <property type="entry name" value="Sig_transdc_His_kin-like_C"/>
</dbReference>
<dbReference type="GO" id="GO:0005524">
    <property type="term" value="F:ATP binding"/>
    <property type="evidence" value="ECO:0007669"/>
    <property type="project" value="UniProtKB-KW"/>
</dbReference>
<dbReference type="FunFam" id="3.30.565.10:FF:000010">
    <property type="entry name" value="Sensor histidine kinase RcsC"/>
    <property type="match status" value="1"/>
</dbReference>
<organism evidence="17 18">
    <name type="scientific">Nostoc sphaeroides CCNUC1</name>
    <dbReference type="NCBI Taxonomy" id="2653204"/>
    <lineage>
        <taxon>Bacteria</taxon>
        <taxon>Bacillati</taxon>
        <taxon>Cyanobacteriota</taxon>
        <taxon>Cyanophyceae</taxon>
        <taxon>Nostocales</taxon>
        <taxon>Nostocaceae</taxon>
        <taxon>Nostoc</taxon>
    </lineage>
</organism>
<dbReference type="InterPro" id="IPR058544">
    <property type="entry name" value="ETR1_N"/>
</dbReference>
<keyword evidence="18" id="KW-1185">Reference proteome</keyword>
<dbReference type="SUPFAM" id="SSF55874">
    <property type="entry name" value="ATPase domain of HSP90 chaperone/DNA topoisomerase II/histidine kinase"/>
    <property type="match status" value="1"/>
</dbReference>
<dbReference type="SMART" id="SM00388">
    <property type="entry name" value="HisKA"/>
    <property type="match status" value="1"/>
</dbReference>
<evidence type="ECO:0000256" key="7">
    <source>
        <dbReference type="ARBA" id="ARBA00022777"/>
    </source>
</evidence>
<feature type="transmembrane region" description="Helical" evidence="14">
    <location>
        <begin position="64"/>
        <end position="87"/>
    </location>
</feature>
<evidence type="ECO:0000256" key="3">
    <source>
        <dbReference type="ARBA" id="ARBA00012438"/>
    </source>
</evidence>
<dbReference type="Pfam" id="PF00512">
    <property type="entry name" value="HisKA"/>
    <property type="match status" value="1"/>
</dbReference>
<dbReference type="SUPFAM" id="SSF47384">
    <property type="entry name" value="Homodimeric domain of signal transducing histidine kinase"/>
    <property type="match status" value="1"/>
</dbReference>
<dbReference type="SMART" id="SM00387">
    <property type="entry name" value="HATPase_c"/>
    <property type="match status" value="1"/>
</dbReference>
<dbReference type="EC" id="2.7.13.3" evidence="3"/>
<dbReference type="Proteomes" id="UP000326678">
    <property type="component" value="Chromosome Gxm1"/>
</dbReference>
<evidence type="ECO:0000256" key="8">
    <source>
        <dbReference type="ARBA" id="ARBA00022840"/>
    </source>
</evidence>
<keyword evidence="7 17" id="KW-0418">Kinase</keyword>
<dbReference type="FunFam" id="1.10.287.130:FF:000002">
    <property type="entry name" value="Two-component osmosensing histidine kinase"/>
    <property type="match status" value="1"/>
</dbReference>
<dbReference type="GO" id="GO:0000155">
    <property type="term" value="F:phosphorelay sensor kinase activity"/>
    <property type="evidence" value="ECO:0007669"/>
    <property type="project" value="InterPro"/>
</dbReference>
<dbReference type="InterPro" id="IPR003594">
    <property type="entry name" value="HATPase_dom"/>
</dbReference>
<evidence type="ECO:0000256" key="4">
    <source>
        <dbReference type="ARBA" id="ARBA00022553"/>
    </source>
</evidence>
<feature type="domain" description="Histidine kinase" evidence="15">
    <location>
        <begin position="169"/>
        <end position="395"/>
    </location>
</feature>
<dbReference type="CDD" id="cd00156">
    <property type="entry name" value="REC"/>
    <property type="match status" value="1"/>
</dbReference>
<dbReference type="Pfam" id="PF02518">
    <property type="entry name" value="HATPase_c"/>
    <property type="match status" value="1"/>
</dbReference>
<feature type="transmembrane region" description="Helical" evidence="14">
    <location>
        <begin position="93"/>
        <end position="116"/>
    </location>
</feature>
<evidence type="ECO:0000256" key="13">
    <source>
        <dbReference type="PROSITE-ProRule" id="PRU00169"/>
    </source>
</evidence>
<keyword evidence="8" id="KW-0067">ATP-binding</keyword>
<sequence>MPTFLNYPFQSNGFVPHGHCYLWKTGLVWLHVISDATIALAYYSIPFLLIYFISKRKDVPFNGVFLLFGAFIIACGTGHLMDIWTLWYPDYWIAGALKALTAIISIYTAFALFYLIPQALTLPSPAQLEVINRALSTEIVERKRIEKELRFAEEVAQNSSQAKSEFLANMSHELRTPLNGILGYTQILQRTESLSEKGRKGISIIYQCGSHLLTLINDVLDLSKIEARKLELYPVDFYLPAFIDSVTEICRIRAEQKVIAFHVELDPDLPTGIHADEKRLRQVLINLLSNAIKFTNQGSVTFKVQVIGKESNANGKTDYKIRFQVIDTGTGIIPEQAEKIFQPFEQVGNQKRQSEGTGLGLAISQKIVLLMGSQIQVQSTLGKGSTFWFEAKLPESKDWAKVSRVVEQGTIIGYQGEKRTILIADDKWENRSVIVNLLEPVGFTVVEASQGEEAWEQALVYKPDMIITDLVMPVLNGFEFIERLRQSGPFKKIAVIASSASVFAIDQHKSIDVGADAFLPKPVEAETLLEILRQFLQLEWIFDVKVDAIKKKHTGSLAQPNDMIPPAKEVLQELLDLTQDGDIQKILELAEELAASDEQLSVFAQQLVQLASNFQLKRLESFIVSIQESEGIRQPASLSLSKLVSE</sequence>
<evidence type="ECO:0000313" key="17">
    <source>
        <dbReference type="EMBL" id="QFS48533.1"/>
    </source>
</evidence>
<keyword evidence="9" id="KW-0902">Two-component regulatory system</keyword>
<evidence type="ECO:0000256" key="1">
    <source>
        <dbReference type="ARBA" id="ARBA00000085"/>
    </source>
</evidence>
<keyword evidence="6" id="KW-0547">Nucleotide-binding</keyword>
<dbReference type="InterPro" id="IPR001789">
    <property type="entry name" value="Sig_transdc_resp-reg_receiver"/>
</dbReference>
<dbReference type="EMBL" id="CP045226">
    <property type="protein sequence ID" value="QFS48533.1"/>
    <property type="molecule type" value="Genomic_DNA"/>
</dbReference>
<evidence type="ECO:0000259" key="16">
    <source>
        <dbReference type="PROSITE" id="PS50110"/>
    </source>
</evidence>
<dbReference type="PROSITE" id="PS50109">
    <property type="entry name" value="HIS_KIN"/>
    <property type="match status" value="1"/>
</dbReference>
<gene>
    <name evidence="17" type="ORF">GXM_06027</name>
</gene>
<feature type="domain" description="Response regulatory" evidence="16">
    <location>
        <begin position="420"/>
        <end position="536"/>
    </location>
</feature>
<keyword evidence="5" id="KW-0808">Transferase</keyword>
<feature type="transmembrane region" description="Helical" evidence="14">
    <location>
        <begin position="28"/>
        <end position="52"/>
    </location>
</feature>
<evidence type="ECO:0000256" key="2">
    <source>
        <dbReference type="ARBA" id="ARBA00006402"/>
    </source>
</evidence>
<keyword evidence="14" id="KW-0472">Membrane</keyword>
<dbReference type="PANTHER" id="PTHR43047">
    <property type="entry name" value="TWO-COMPONENT HISTIDINE PROTEIN KINASE"/>
    <property type="match status" value="1"/>
</dbReference>
<evidence type="ECO:0000256" key="14">
    <source>
        <dbReference type="SAM" id="Phobius"/>
    </source>
</evidence>
<name>A0A5P8W6Y6_9NOSO</name>
<evidence type="ECO:0000256" key="11">
    <source>
        <dbReference type="ARBA" id="ARBA00068150"/>
    </source>
</evidence>
<comment type="similarity">
    <text evidence="2">In the N-terminal section; belongs to the phytochrome family.</text>
</comment>
<dbReference type="InterPro" id="IPR011006">
    <property type="entry name" value="CheY-like_superfamily"/>
</dbReference>
<dbReference type="PANTHER" id="PTHR43047:SF64">
    <property type="entry name" value="HISTIDINE KINASE CONTAINING CHEY-HOMOLOGOUS RECEIVER DOMAIN AND PAS DOMAIN-RELATED"/>
    <property type="match status" value="1"/>
</dbReference>
<dbReference type="Pfam" id="PF25487">
    <property type="entry name" value="ETR1_N"/>
    <property type="match status" value="1"/>
</dbReference>
<keyword evidence="4 13" id="KW-0597">Phosphoprotein</keyword>
<dbReference type="RefSeq" id="WP_118166679.1">
    <property type="nucleotide sequence ID" value="NZ_CP045226.1"/>
</dbReference>
<keyword evidence="14" id="KW-0812">Transmembrane</keyword>
<dbReference type="SMART" id="SM00448">
    <property type="entry name" value="REC"/>
    <property type="match status" value="1"/>
</dbReference>
<keyword evidence="14" id="KW-1133">Transmembrane helix</keyword>
<comment type="catalytic activity">
    <reaction evidence="1">
        <text>ATP + protein L-histidine = ADP + protein N-phospho-L-histidine.</text>
        <dbReference type="EC" id="2.7.13.3"/>
    </reaction>
</comment>
<dbReference type="Gene3D" id="3.30.565.10">
    <property type="entry name" value="Histidine kinase-like ATPase, C-terminal domain"/>
    <property type="match status" value="1"/>
</dbReference>
<evidence type="ECO:0000256" key="10">
    <source>
        <dbReference type="ARBA" id="ARBA00064003"/>
    </source>
</evidence>
<dbReference type="CDD" id="cd16922">
    <property type="entry name" value="HATPase_EvgS-ArcB-TorS-like"/>
    <property type="match status" value="1"/>
</dbReference>
<dbReference type="KEGG" id="nsh:GXM_06027"/>
<dbReference type="SUPFAM" id="SSF52172">
    <property type="entry name" value="CheY-like"/>
    <property type="match status" value="1"/>
</dbReference>
<dbReference type="InterPro" id="IPR003661">
    <property type="entry name" value="HisK_dim/P_dom"/>
</dbReference>
<protein>
    <recommendedName>
        <fullName evidence="12">Circadian input-output histidine kinase CikA</fullName>
        <ecNumber evidence="3">2.7.13.3</ecNumber>
    </recommendedName>
    <alternativeName>
        <fullName evidence="11">Sensory/regulatory protein RpfC</fullName>
    </alternativeName>
</protein>
<dbReference type="PRINTS" id="PR00344">
    <property type="entry name" value="BCTRLSENSOR"/>
</dbReference>
<dbReference type="Gene3D" id="3.40.50.2300">
    <property type="match status" value="1"/>
</dbReference>
<dbReference type="InterPro" id="IPR005467">
    <property type="entry name" value="His_kinase_dom"/>
</dbReference>
<evidence type="ECO:0000256" key="12">
    <source>
        <dbReference type="ARBA" id="ARBA00074306"/>
    </source>
</evidence>
<feature type="modified residue" description="4-aspartylphosphate" evidence="13">
    <location>
        <position position="469"/>
    </location>
</feature>
<dbReference type="InterPro" id="IPR036890">
    <property type="entry name" value="HATPase_C_sf"/>
</dbReference>
<proteinExistence type="inferred from homology"/>
<evidence type="ECO:0000256" key="6">
    <source>
        <dbReference type="ARBA" id="ARBA00022741"/>
    </source>
</evidence>
<evidence type="ECO:0000313" key="18">
    <source>
        <dbReference type="Proteomes" id="UP000326678"/>
    </source>
</evidence>
<dbReference type="InterPro" id="IPR036097">
    <property type="entry name" value="HisK_dim/P_sf"/>
</dbReference>
<dbReference type="Pfam" id="PF00072">
    <property type="entry name" value="Response_reg"/>
    <property type="match status" value="1"/>
</dbReference>
<dbReference type="Gene3D" id="1.10.287.130">
    <property type="match status" value="1"/>
</dbReference>